<keyword evidence="1" id="KW-0175">Coiled coil</keyword>
<feature type="coiled-coil region" evidence="1">
    <location>
        <begin position="539"/>
        <end position="875"/>
    </location>
</feature>
<reference evidence="3" key="1">
    <citation type="journal article" date="2023" name="PLoS Negl. Trop. Dis.">
        <title>A genome sequence for Biomphalaria pfeifferi, the major vector snail for the human-infecting parasite Schistosoma mansoni.</title>
        <authorList>
            <person name="Bu L."/>
            <person name="Lu L."/>
            <person name="Laidemitt M.R."/>
            <person name="Zhang S.M."/>
            <person name="Mutuku M."/>
            <person name="Mkoji G."/>
            <person name="Steinauer M."/>
            <person name="Loker E.S."/>
        </authorList>
    </citation>
    <scope>NUCLEOTIDE SEQUENCE</scope>
    <source>
        <strain evidence="3">KasaAsao</strain>
    </source>
</reference>
<name>A0AAD8BXN2_BIOPF</name>
<dbReference type="PANTHER" id="PTHR18881:SF2">
    <property type="entry name" value="POLYAMINE-MODULATED FACTOR 1-BINDING PROTEIN 1"/>
    <property type="match status" value="1"/>
</dbReference>
<feature type="compositionally biased region" description="Low complexity" evidence="2">
    <location>
        <begin position="9"/>
        <end position="34"/>
    </location>
</feature>
<feature type="coiled-coil region" evidence="1">
    <location>
        <begin position="338"/>
        <end position="450"/>
    </location>
</feature>
<sequence length="1247" mass="145006">MTSRNPRLSQSSSSHYSRYSHSTSSHLSDLLHSGGDSGVDVRSLPPTPSYESTCGPIPRKGGQIQKLMGEFKSLYTAKSKRLDDVEKGGEDVTKVRNRMLQSYVNDLVEQNDVLVQTVEELEREANEKLLHLEDKLSRSNISCNYQALGAMQEVDNYCDVNVRGVYRGRPPPRSEEATLRDRRDRYVDSWDLGERRSRSPGSPNRPQERDDQRVPSPKRVTWKEPVEQKKTQNNDYLSKCRELERELRSISIEKTRAETLIEDLQTKLARQEEQTAQVRAQNSNLNYDIDQLIDVVRAARMTGTWEIDRIKFRELTIDQVFGSIHETFPKLMGRETDSSELLQQVRQKDDRIESLERELRALRFESKGVIVGDQISEPTDLSQVKSDLRRLEQRVEDLKQEIHSRDRKISGLTSQISDLQAELNMKDSENSNYQQTIKLLQDKIRQSTLELTKSEEVSRQLKSDLASIRDQNSQSSHSVSHYERRIRALEAELVEAKDQRRKNLDEIGALQEKLREGNISTHDHHEVLKSELARRDDTIQKLRRDVLTLQEKRDSSLAECETAIYRLSKTEQKLSNAHEEIHRMEKKTKALEDEVLHVRSQLNEADNETKTANKKVTRLEGELQALRGQNDEFQGQVSKLTKSLQRLQSSSKDTRDTLSIEVNDKQETIVRLRNDYRDLEEKLREALNTAQQRGEAIQQVKEELKQAVMKTQESQIKLEEADREHQQLQSRYTVQAKEIDRLQTELQEKELTSSQQETLFRSEVADREEEISRLKADLNIYHEKLAQSEGQLISREEQIARLQSQLRDLMGETSRKEENLRRFEEDLHSVEDERKRLEDILQRREITLQQVEHDLDMAKEKYKDAIEENGRLEARIQAFAINAQSEQDVLSTEVKCREEVIKRLKLDGFKLQEICSKYEEKSSQAEREVEHLKTQLRSSHNEVEVKKAAMKNLETNVEELKDKQGKQLEENSRLEDKIRDLTVAITTQEAQCEKLKHVVSTKEDLICQLRGDAESLNRQLKETVSKVLVRDENNQKLNVEIGKLKAKTQDKTKEIIECTKEIAKQSELIKKLQNTLTQCHQDLDELRRRADEDMLHKEEKIKQLQEDLLESQSQHSACYNELVKMEEEFELLKASHLQLNKVSQATSAQLTSLHDQINQLELDLTITNEKHRTCQKEVSNRDQVILRLQADLDTAQQNYSGSMEELKLNESEVKRIAGKLKQLQQEIRESHENLENKDNQAIPFFFS</sequence>
<protein>
    <submittedName>
        <fullName evidence="3">Myosin-9-like isoform X1</fullName>
    </submittedName>
</protein>
<evidence type="ECO:0000256" key="2">
    <source>
        <dbReference type="SAM" id="MobiDB-lite"/>
    </source>
</evidence>
<dbReference type="InterPro" id="IPR037391">
    <property type="entry name" value="PMF1-bd"/>
</dbReference>
<organism evidence="3 4">
    <name type="scientific">Biomphalaria pfeifferi</name>
    <name type="common">Bloodfluke planorb</name>
    <name type="synonym">Freshwater snail</name>
    <dbReference type="NCBI Taxonomy" id="112525"/>
    <lineage>
        <taxon>Eukaryota</taxon>
        <taxon>Metazoa</taxon>
        <taxon>Spiralia</taxon>
        <taxon>Lophotrochozoa</taxon>
        <taxon>Mollusca</taxon>
        <taxon>Gastropoda</taxon>
        <taxon>Heterobranchia</taxon>
        <taxon>Euthyneura</taxon>
        <taxon>Panpulmonata</taxon>
        <taxon>Hygrophila</taxon>
        <taxon>Lymnaeoidea</taxon>
        <taxon>Planorbidae</taxon>
        <taxon>Biomphalaria</taxon>
    </lineage>
</organism>
<feature type="coiled-coil region" evidence="1">
    <location>
        <begin position="1206"/>
        <end position="1240"/>
    </location>
</feature>
<accession>A0AAD8BXN2</accession>
<comment type="caution">
    <text evidence="3">The sequence shown here is derived from an EMBL/GenBank/DDBJ whole genome shotgun (WGS) entry which is preliminary data.</text>
</comment>
<feature type="coiled-coil region" evidence="1">
    <location>
        <begin position="1055"/>
        <end position="1114"/>
    </location>
</feature>
<dbReference type="EMBL" id="JASAOG010000024">
    <property type="protein sequence ID" value="KAK0062771.1"/>
    <property type="molecule type" value="Genomic_DNA"/>
</dbReference>
<feature type="coiled-coil region" evidence="1">
    <location>
        <begin position="104"/>
        <end position="138"/>
    </location>
</feature>
<evidence type="ECO:0000256" key="1">
    <source>
        <dbReference type="SAM" id="Coils"/>
    </source>
</evidence>
<feature type="coiled-coil region" evidence="1">
    <location>
        <begin position="479"/>
        <end position="513"/>
    </location>
</feature>
<dbReference type="SUPFAM" id="SSF90257">
    <property type="entry name" value="Myosin rod fragments"/>
    <property type="match status" value="1"/>
</dbReference>
<proteinExistence type="predicted"/>
<evidence type="ECO:0000313" key="4">
    <source>
        <dbReference type="Proteomes" id="UP001233172"/>
    </source>
</evidence>
<dbReference type="PANTHER" id="PTHR18881">
    <property type="entry name" value="POLYAMINE-MODULATED FACTOR 1-BINDING PROTEIN 1-RELATED"/>
    <property type="match status" value="1"/>
</dbReference>
<feature type="region of interest" description="Disordered" evidence="2">
    <location>
        <begin position="190"/>
        <end position="227"/>
    </location>
</feature>
<keyword evidence="4" id="KW-1185">Reference proteome</keyword>
<gene>
    <name evidence="3" type="ORF">Bpfe_007976</name>
</gene>
<feature type="coiled-coil region" evidence="1">
    <location>
        <begin position="915"/>
        <end position="991"/>
    </location>
</feature>
<dbReference type="AlphaFoldDB" id="A0AAD8BXN2"/>
<dbReference type="GO" id="GO:0007283">
    <property type="term" value="P:spermatogenesis"/>
    <property type="evidence" value="ECO:0007669"/>
    <property type="project" value="TreeGrafter"/>
</dbReference>
<dbReference type="Proteomes" id="UP001233172">
    <property type="component" value="Unassembled WGS sequence"/>
</dbReference>
<evidence type="ECO:0000313" key="3">
    <source>
        <dbReference type="EMBL" id="KAK0062771.1"/>
    </source>
</evidence>
<feature type="region of interest" description="Disordered" evidence="2">
    <location>
        <begin position="1"/>
        <end position="61"/>
    </location>
</feature>
<dbReference type="Gene3D" id="1.10.287.1490">
    <property type="match status" value="1"/>
</dbReference>
<reference evidence="3" key="2">
    <citation type="submission" date="2023-04" db="EMBL/GenBank/DDBJ databases">
        <authorList>
            <person name="Bu L."/>
            <person name="Lu L."/>
            <person name="Laidemitt M.R."/>
            <person name="Zhang S.M."/>
            <person name="Mutuku M."/>
            <person name="Mkoji G."/>
            <person name="Steinauer M."/>
            <person name="Loker E.S."/>
        </authorList>
    </citation>
    <scope>NUCLEOTIDE SEQUENCE</scope>
    <source>
        <strain evidence="3">KasaAsao</strain>
        <tissue evidence="3">Whole Snail</tissue>
    </source>
</reference>